<feature type="region of interest" description="Disordered" evidence="1">
    <location>
        <begin position="1"/>
        <end position="23"/>
    </location>
</feature>
<protein>
    <submittedName>
        <fullName evidence="3">Pol protein</fullName>
    </submittedName>
</protein>
<comment type="caution">
    <text evidence="3">The sequence shown here is derived from an EMBL/GenBank/DDBJ whole genome shotgun (WGS) entry which is preliminary data.</text>
</comment>
<feature type="domain" description="Tf2-1-like SH3-like" evidence="2">
    <location>
        <begin position="18"/>
        <end position="53"/>
    </location>
</feature>
<reference evidence="3 4" key="1">
    <citation type="journal article" date="2017" name="Genome Biol. Evol.">
        <title>Phytophthora megakarya and P. palmivora, closely related causal agents of cacao black pod rot, underwent increases in genome sizes and gene numbers by different mechanisms.</title>
        <authorList>
            <person name="Ali S.S."/>
            <person name="Shao J."/>
            <person name="Lary D.J."/>
            <person name="Kronmiller B."/>
            <person name="Shen D."/>
            <person name="Strem M.D."/>
            <person name="Amoako-Attah I."/>
            <person name="Akrofi A.Y."/>
            <person name="Begoude B.A."/>
            <person name="Ten Hoopen G.M."/>
            <person name="Coulibaly K."/>
            <person name="Kebe B.I."/>
            <person name="Melnick R.L."/>
            <person name="Guiltinan M.J."/>
            <person name="Tyler B.M."/>
            <person name="Meinhardt L.W."/>
            <person name="Bailey B.A."/>
        </authorList>
    </citation>
    <scope>NUCLEOTIDE SEQUENCE [LARGE SCALE GENOMIC DNA]</scope>
    <source>
        <strain evidence="4">sbr112.9</strain>
    </source>
</reference>
<proteinExistence type="predicted"/>
<organism evidence="3 4">
    <name type="scientific">Phytophthora palmivora</name>
    <dbReference type="NCBI Taxonomy" id="4796"/>
    <lineage>
        <taxon>Eukaryota</taxon>
        <taxon>Sar</taxon>
        <taxon>Stramenopiles</taxon>
        <taxon>Oomycota</taxon>
        <taxon>Peronosporomycetes</taxon>
        <taxon>Peronosporales</taxon>
        <taxon>Peronosporaceae</taxon>
        <taxon>Phytophthora</taxon>
    </lineage>
</organism>
<sequence length="67" mass="7353">MASDQDRQKEYSDKHGRRNLGSSKLKHRFIGPFAALARHGAAYTIDLPKSIIGISNTGDSAPGLWSR</sequence>
<feature type="compositionally biased region" description="Basic and acidic residues" evidence="1">
    <location>
        <begin position="1"/>
        <end position="14"/>
    </location>
</feature>
<name>A0A2P4XYD7_9STRA</name>
<evidence type="ECO:0000313" key="3">
    <source>
        <dbReference type="EMBL" id="POM70561.1"/>
    </source>
</evidence>
<dbReference type="EMBL" id="NCKW01006927">
    <property type="protein sequence ID" value="POM70561.1"/>
    <property type="molecule type" value="Genomic_DNA"/>
</dbReference>
<accession>A0A2P4XYD7</accession>
<evidence type="ECO:0000313" key="4">
    <source>
        <dbReference type="Proteomes" id="UP000237271"/>
    </source>
</evidence>
<dbReference type="InterPro" id="IPR056924">
    <property type="entry name" value="SH3_Tf2-1"/>
</dbReference>
<dbReference type="Proteomes" id="UP000237271">
    <property type="component" value="Unassembled WGS sequence"/>
</dbReference>
<keyword evidence="4" id="KW-1185">Reference proteome</keyword>
<dbReference type="OrthoDB" id="2630497at2759"/>
<dbReference type="Pfam" id="PF24626">
    <property type="entry name" value="SH3_Tf2-1"/>
    <property type="match status" value="1"/>
</dbReference>
<dbReference type="AlphaFoldDB" id="A0A2P4XYD7"/>
<evidence type="ECO:0000256" key="1">
    <source>
        <dbReference type="SAM" id="MobiDB-lite"/>
    </source>
</evidence>
<evidence type="ECO:0000259" key="2">
    <source>
        <dbReference type="Pfam" id="PF24626"/>
    </source>
</evidence>
<gene>
    <name evidence="3" type="ORF">PHPALM_12977</name>
</gene>